<proteinExistence type="predicted"/>
<evidence type="ECO:0000313" key="2">
    <source>
        <dbReference type="Proteomes" id="UP001147830"/>
    </source>
</evidence>
<dbReference type="EMBL" id="JAOANI010000019">
    <property type="protein sequence ID" value="MCT7359585.1"/>
    <property type="molecule type" value="Genomic_DNA"/>
</dbReference>
<dbReference type="RefSeq" id="WP_260976451.1">
    <property type="nucleotide sequence ID" value="NZ_JAOANI010000019.1"/>
</dbReference>
<accession>A0A9X3ART7</accession>
<organism evidence="1 2">
    <name type="scientific">Thalassolituus pacificus</name>
    <dbReference type="NCBI Taxonomy" id="2975440"/>
    <lineage>
        <taxon>Bacteria</taxon>
        <taxon>Pseudomonadati</taxon>
        <taxon>Pseudomonadota</taxon>
        <taxon>Gammaproteobacteria</taxon>
        <taxon>Oceanospirillales</taxon>
        <taxon>Oceanospirillaceae</taxon>
        <taxon>Thalassolituus</taxon>
    </lineage>
</organism>
<name>A0A9X3ART7_9GAMM</name>
<gene>
    <name evidence="1" type="ORF">NYR02_11165</name>
</gene>
<protein>
    <submittedName>
        <fullName evidence="1">Uncharacterized protein</fullName>
    </submittedName>
</protein>
<reference evidence="1" key="1">
    <citation type="journal article" date="2022" name="Front. Microbiol.">
        <title>Genome-based taxonomic rearrangement of Oceanobacter-related bacteria including the description of Thalassolituus hydrocarbonoclasticus sp. nov. and Thalassolituus pacificus sp. nov. and emended description of the genus Thalassolituus.</title>
        <authorList>
            <person name="Dong C."/>
            <person name="Wei L."/>
            <person name="Wang J."/>
            <person name="Lai Q."/>
            <person name="Huang Z."/>
            <person name="Shao Z."/>
        </authorList>
    </citation>
    <scope>NUCLEOTIDE SEQUENCE</scope>
    <source>
        <strain evidence="1">59MF3M-4</strain>
    </source>
</reference>
<dbReference type="AlphaFoldDB" id="A0A9X3ART7"/>
<evidence type="ECO:0000313" key="1">
    <source>
        <dbReference type="EMBL" id="MCT7359585.1"/>
    </source>
</evidence>
<keyword evidence="2" id="KW-1185">Reference proteome</keyword>
<dbReference type="Proteomes" id="UP001147830">
    <property type="component" value="Unassembled WGS sequence"/>
</dbReference>
<comment type="caution">
    <text evidence="1">The sequence shown here is derived from an EMBL/GenBank/DDBJ whole genome shotgun (WGS) entry which is preliminary data.</text>
</comment>
<sequence>MLDVHIDDFYKDCATTLLSGFRAFPRQQTLFIEDISGPDTVDEFGLHSPRHLAALGAVQWLREEGFIRFGALSRQDSVDDFVLTSKAFTRLIAPAQPQSLRGDAENIEHSGDITPVFQVLEFARLQGDSLWLGELVRDYLLSNHI</sequence>
<reference evidence="1" key="2">
    <citation type="submission" date="2022-08" db="EMBL/GenBank/DDBJ databases">
        <authorList>
            <person name="Dong C."/>
        </authorList>
    </citation>
    <scope>NUCLEOTIDE SEQUENCE</scope>
    <source>
        <strain evidence="1">59MF3M-4</strain>
    </source>
</reference>